<dbReference type="SMART" id="SM00355">
    <property type="entry name" value="ZnF_C2H2"/>
    <property type="match status" value="4"/>
</dbReference>
<evidence type="ECO:0000256" key="8">
    <source>
        <dbReference type="ARBA" id="ARBA00034126"/>
    </source>
</evidence>
<evidence type="ECO:0000256" key="6">
    <source>
        <dbReference type="ARBA" id="ARBA00022771"/>
    </source>
</evidence>
<evidence type="ECO:0000256" key="9">
    <source>
        <dbReference type="SAM" id="MobiDB-lite"/>
    </source>
</evidence>
<evidence type="ECO:0000256" key="2">
    <source>
        <dbReference type="ARBA" id="ARBA00022490"/>
    </source>
</evidence>
<evidence type="ECO:0000313" key="12">
    <source>
        <dbReference type="Proteomes" id="UP001168821"/>
    </source>
</evidence>
<comment type="subcellular location">
    <subcellularLocation>
        <location evidence="1">Cytoplasm</location>
    </subcellularLocation>
</comment>
<protein>
    <recommendedName>
        <fullName evidence="10">C2H2-type domain-containing protein</fullName>
    </recommendedName>
</protein>
<dbReference type="InterPro" id="IPR036236">
    <property type="entry name" value="Znf_C2H2_sf"/>
</dbReference>
<dbReference type="GO" id="GO:0042273">
    <property type="term" value="P:ribosomal large subunit biogenesis"/>
    <property type="evidence" value="ECO:0007669"/>
    <property type="project" value="TreeGrafter"/>
</dbReference>
<dbReference type="EMBL" id="JALNTZ010000003">
    <property type="protein sequence ID" value="KAJ3657654.1"/>
    <property type="molecule type" value="Genomic_DNA"/>
</dbReference>
<dbReference type="Gene3D" id="3.30.160.60">
    <property type="entry name" value="Classic Zinc Finger"/>
    <property type="match status" value="1"/>
</dbReference>
<feature type="domain" description="C2H2-type" evidence="10">
    <location>
        <begin position="76"/>
        <end position="98"/>
    </location>
</feature>
<keyword evidence="6" id="KW-0863">Zinc-finger</keyword>
<dbReference type="InterPro" id="IPR041661">
    <property type="entry name" value="ZN622/Rei1/Reh1_Znf-C2H2"/>
</dbReference>
<dbReference type="PROSITE" id="PS00028">
    <property type="entry name" value="ZINC_FINGER_C2H2_1"/>
    <property type="match status" value="2"/>
</dbReference>
<dbReference type="InterPro" id="IPR013087">
    <property type="entry name" value="Znf_C2H2_type"/>
</dbReference>
<keyword evidence="5" id="KW-0677">Repeat</keyword>
<feature type="region of interest" description="Disordered" evidence="9">
    <location>
        <begin position="95"/>
        <end position="135"/>
    </location>
</feature>
<dbReference type="Proteomes" id="UP001168821">
    <property type="component" value="Unassembled WGS sequence"/>
</dbReference>
<reference evidence="11" key="1">
    <citation type="journal article" date="2023" name="G3 (Bethesda)">
        <title>Whole genome assemblies of Zophobas morio and Tenebrio molitor.</title>
        <authorList>
            <person name="Kaur S."/>
            <person name="Stinson S.A."/>
            <person name="diCenzo G.C."/>
        </authorList>
    </citation>
    <scope>NUCLEOTIDE SEQUENCE</scope>
    <source>
        <strain evidence="11">QUZm001</strain>
    </source>
</reference>
<dbReference type="SMART" id="SM00451">
    <property type="entry name" value="ZnF_U1"/>
    <property type="match status" value="2"/>
</dbReference>
<dbReference type="GO" id="GO:0005737">
    <property type="term" value="C:cytoplasm"/>
    <property type="evidence" value="ECO:0007669"/>
    <property type="project" value="UniProtKB-SubCell"/>
</dbReference>
<dbReference type="InterPro" id="IPR040025">
    <property type="entry name" value="Znf622/Rei1/Reh1"/>
</dbReference>
<evidence type="ECO:0000256" key="5">
    <source>
        <dbReference type="ARBA" id="ARBA00022737"/>
    </source>
</evidence>
<dbReference type="SUPFAM" id="SSF57667">
    <property type="entry name" value="beta-beta-alpha zinc fingers"/>
    <property type="match status" value="2"/>
</dbReference>
<dbReference type="Pfam" id="PF12756">
    <property type="entry name" value="zf-C2H2_2"/>
    <property type="match status" value="1"/>
</dbReference>
<dbReference type="GO" id="GO:0008270">
    <property type="term" value="F:zinc ion binding"/>
    <property type="evidence" value="ECO:0007669"/>
    <property type="project" value="UniProtKB-KW"/>
</dbReference>
<name>A0AA38MIP6_9CUCU</name>
<dbReference type="PANTHER" id="PTHR13182">
    <property type="entry name" value="ZINC FINGER PROTEIN 622"/>
    <property type="match status" value="1"/>
</dbReference>
<keyword evidence="2" id="KW-0963">Cytoplasm</keyword>
<dbReference type="AlphaFoldDB" id="A0AA38MIP6"/>
<accession>A0AA38MIP6</accession>
<dbReference type="GO" id="GO:0003676">
    <property type="term" value="F:nucleic acid binding"/>
    <property type="evidence" value="ECO:0007669"/>
    <property type="project" value="InterPro"/>
</dbReference>
<dbReference type="PANTHER" id="PTHR13182:SF8">
    <property type="entry name" value="CYTOPLASMIC 60S SUBUNIT BIOGENESIS FACTOR ZNF622"/>
    <property type="match status" value="1"/>
</dbReference>
<dbReference type="GO" id="GO:0030687">
    <property type="term" value="C:preribosome, large subunit precursor"/>
    <property type="evidence" value="ECO:0007669"/>
    <property type="project" value="TreeGrafter"/>
</dbReference>
<evidence type="ECO:0000256" key="4">
    <source>
        <dbReference type="ARBA" id="ARBA00022723"/>
    </source>
</evidence>
<proteinExistence type="inferred from homology"/>
<comment type="similarity">
    <text evidence="8">Belongs to the REI1 family.</text>
</comment>
<evidence type="ECO:0000256" key="1">
    <source>
        <dbReference type="ARBA" id="ARBA00004496"/>
    </source>
</evidence>
<gene>
    <name evidence="11" type="ORF">Zmor_009441</name>
</gene>
<feature type="domain" description="C2H2-type" evidence="10">
    <location>
        <begin position="13"/>
        <end position="35"/>
    </location>
</feature>
<feature type="compositionally biased region" description="Acidic residues" evidence="9">
    <location>
        <begin position="118"/>
        <end position="135"/>
    </location>
</feature>
<keyword evidence="4" id="KW-0479">Metal-binding</keyword>
<comment type="caution">
    <text evidence="11">The sequence shown here is derived from an EMBL/GenBank/DDBJ whole genome shotgun (WGS) entry which is preliminary data.</text>
</comment>
<feature type="compositionally biased region" description="Basic and acidic residues" evidence="9">
    <location>
        <begin position="99"/>
        <end position="117"/>
    </location>
</feature>
<keyword evidence="7" id="KW-0862">Zinc</keyword>
<dbReference type="InterPro" id="IPR022755">
    <property type="entry name" value="Znf_C2H2_jaz"/>
</dbReference>
<dbReference type="Pfam" id="PF12171">
    <property type="entry name" value="zf-C2H2_jaz"/>
    <property type="match status" value="1"/>
</dbReference>
<evidence type="ECO:0000256" key="7">
    <source>
        <dbReference type="ARBA" id="ARBA00022833"/>
    </source>
</evidence>
<evidence type="ECO:0000259" key="10">
    <source>
        <dbReference type="PROSITE" id="PS00028"/>
    </source>
</evidence>
<organism evidence="11 12">
    <name type="scientific">Zophobas morio</name>
    <dbReference type="NCBI Taxonomy" id="2755281"/>
    <lineage>
        <taxon>Eukaryota</taxon>
        <taxon>Metazoa</taxon>
        <taxon>Ecdysozoa</taxon>
        <taxon>Arthropoda</taxon>
        <taxon>Hexapoda</taxon>
        <taxon>Insecta</taxon>
        <taxon>Pterygota</taxon>
        <taxon>Neoptera</taxon>
        <taxon>Endopterygota</taxon>
        <taxon>Coleoptera</taxon>
        <taxon>Polyphaga</taxon>
        <taxon>Cucujiformia</taxon>
        <taxon>Tenebrionidae</taxon>
        <taxon>Zophobas</taxon>
    </lineage>
</organism>
<evidence type="ECO:0000256" key="3">
    <source>
        <dbReference type="ARBA" id="ARBA00022517"/>
    </source>
</evidence>
<evidence type="ECO:0000313" key="11">
    <source>
        <dbReference type="EMBL" id="KAJ3657654.1"/>
    </source>
</evidence>
<sequence>MEQPPSKPPIFTCISCCVAFKDAELQRNHYKTDWHRYNLKRKVSELPPVTAEDFLQKVLNQRNIEQMAQQDKSVYCQTCRKSFCNENAYSNHLNSKKHKENEKSFQGGERRSESKTDEDGESDVEEVDSDEWDEETENPIEANDCIFCLHHSKNFLKNLEHMTTLHSFFIPDIEYCMDVYGLLKYLGEKVSEGFMCLWCNEKGKTFYTAEAARQHMVDKGHCKMLHEGEALAEYADFYDYSSSYPDADKEHNPDEEVALPELDGSDYQLVLPSGSTIGHRSLMRYYKQNPNPNSALVVKDSKKMGRLLSSYRALGWVETSKEAAARKARDIHYLKRMQGKLRVKLGVKANKFQPHFRSQVNF</sequence>
<keyword evidence="12" id="KW-1185">Reference proteome</keyword>
<dbReference type="InterPro" id="IPR003604">
    <property type="entry name" value="Matrin/U1-like-C_Znf_C2H2"/>
</dbReference>
<keyword evidence="3" id="KW-0690">Ribosome biogenesis</keyword>